<dbReference type="EMBL" id="OX596086">
    <property type="protein sequence ID" value="CAI9698747.1"/>
    <property type="molecule type" value="Genomic_DNA"/>
</dbReference>
<dbReference type="Proteomes" id="UP001162501">
    <property type="component" value="Chromosome 2"/>
</dbReference>
<accession>A0ACB0EDH8</accession>
<name>A0ACB0EDH8_RANTA</name>
<protein>
    <submittedName>
        <fullName evidence="1">Uncharacterized protein</fullName>
    </submittedName>
</protein>
<sequence length="678" mass="72102">MPCRWPPGCAEERGRLAWGARVEGPASGTTAEANLCPWGSRSEVRITKGWCMSQFEAQWPEPRAVRDGADWCPVSEDAEFKDTKATGSWDQLGQQPGAAGREPRAGPTGQAAHPVPATLPVVANTAAPRLEPKAPAFQPASDNHSPSTGTPARGLSPTAPLPQTGLQGFLDTGLSPRPEHGQVHLPVPAAPSTPPARSEILQCQLGTWSRPPLRPVTDTRGGQERPALLRPRSGPWPRLRGRKLVLVWGDVCEGCFPQGRWGQAEVHGAGPPVETCQEESELPEPRDQGTPPETPPGPRVAPALPTLLPEVGPAPPRETPSAETPCPPVPLPPLTQKAAGLPTNVGFSPYVPWEAQISEHAFAHLRVVSGRRRQRVAGRREGQCAGRLVSRELSLYELDSPVHILCRQEETGSNDHAGERKGRTGHGVPVLTGVAEAFRGDRGALLGLDVLLDISSQLLLWPNVDPELVGMRRLRSGRSTCCSTANGSRAVIFFSQMDIQTVPKQLFEGHEYQQALPCPHADSGRGTPPTGRPQLPSRVPSTPEPARSTPVSRSSGSSPQSRPALLCLLRRGKQSAEHTQSQVGFTGLGEQTQVWVSNSSGHLGVKDPAQLPSGLQPAWEPTSERSGLEPLPAEGSLGTGPMARGLTAQLTSAGFSVTLRTDRACGDTPGLSLSSLHG</sequence>
<organism evidence="1 2">
    <name type="scientific">Rangifer tarandus platyrhynchus</name>
    <name type="common">Svalbard reindeer</name>
    <dbReference type="NCBI Taxonomy" id="3082113"/>
    <lineage>
        <taxon>Eukaryota</taxon>
        <taxon>Metazoa</taxon>
        <taxon>Chordata</taxon>
        <taxon>Craniata</taxon>
        <taxon>Vertebrata</taxon>
        <taxon>Euteleostomi</taxon>
        <taxon>Mammalia</taxon>
        <taxon>Eutheria</taxon>
        <taxon>Laurasiatheria</taxon>
        <taxon>Artiodactyla</taxon>
        <taxon>Ruminantia</taxon>
        <taxon>Pecora</taxon>
        <taxon>Cervidae</taxon>
        <taxon>Odocoileinae</taxon>
        <taxon>Rangifer</taxon>
    </lineage>
</organism>
<evidence type="ECO:0000313" key="1">
    <source>
        <dbReference type="EMBL" id="CAI9698747.1"/>
    </source>
</evidence>
<proteinExistence type="predicted"/>
<gene>
    <name evidence="1" type="ORF">MRATA1EN3_LOCUS9960</name>
</gene>
<evidence type="ECO:0000313" key="2">
    <source>
        <dbReference type="Proteomes" id="UP001162501"/>
    </source>
</evidence>
<reference evidence="1" key="1">
    <citation type="submission" date="2023-05" db="EMBL/GenBank/DDBJ databases">
        <authorList>
            <consortium name="ELIXIR-Norway"/>
        </authorList>
    </citation>
    <scope>NUCLEOTIDE SEQUENCE</scope>
</reference>